<accession>A0A1X2HL95</accession>
<sequence>MPTIDFAGVTESPESNGSAITYDGSTFNINLGLTINIKNPNVLPLRLSDINATATIPTNDGLSADLGGGWMDYQYVPSNSDFNFTYPFAIKYDPTTPSGNEMLNTLIDKCGLNGGDPQDINIYYTIHLVAKVLFVTVHPTITSSASFACPLKSGGLPGLSTGALTDIFGSSSD</sequence>
<protein>
    <recommendedName>
        <fullName evidence="3">Late embryogenesis abundant protein LEA-2 subgroup domain-containing protein</fullName>
    </recommendedName>
</protein>
<gene>
    <name evidence="1" type="ORF">BCR43DRAFT_530440</name>
</gene>
<reference evidence="1 2" key="1">
    <citation type="submission" date="2016-07" db="EMBL/GenBank/DDBJ databases">
        <title>Pervasive Adenine N6-methylation of Active Genes in Fungi.</title>
        <authorList>
            <consortium name="DOE Joint Genome Institute"/>
            <person name="Mondo S.J."/>
            <person name="Dannebaum R.O."/>
            <person name="Kuo R.C."/>
            <person name="Labutti K."/>
            <person name="Haridas S."/>
            <person name="Kuo A."/>
            <person name="Salamov A."/>
            <person name="Ahrendt S.R."/>
            <person name="Lipzen A."/>
            <person name="Sullivan W."/>
            <person name="Andreopoulos W.B."/>
            <person name="Clum A."/>
            <person name="Lindquist E."/>
            <person name="Daum C."/>
            <person name="Ramamoorthy G.K."/>
            <person name="Gryganskyi A."/>
            <person name="Culley D."/>
            <person name="Magnuson J.K."/>
            <person name="James T.Y."/>
            <person name="O'Malley M.A."/>
            <person name="Stajich J.E."/>
            <person name="Spatafora J.W."/>
            <person name="Visel A."/>
            <person name="Grigoriev I.V."/>
        </authorList>
    </citation>
    <scope>NUCLEOTIDE SEQUENCE [LARGE SCALE GENOMIC DNA]</scope>
    <source>
        <strain evidence="1 2">NRRL 2496</strain>
    </source>
</reference>
<evidence type="ECO:0000313" key="1">
    <source>
        <dbReference type="EMBL" id="ORY99356.1"/>
    </source>
</evidence>
<dbReference type="InParanoid" id="A0A1X2HL95"/>
<evidence type="ECO:0008006" key="3">
    <source>
        <dbReference type="Google" id="ProtNLM"/>
    </source>
</evidence>
<dbReference type="OMA" id="FIMPTIE"/>
<dbReference type="STRING" id="13706.A0A1X2HL95"/>
<dbReference type="EMBL" id="MCGN01000003">
    <property type="protein sequence ID" value="ORY99356.1"/>
    <property type="molecule type" value="Genomic_DNA"/>
</dbReference>
<name>A0A1X2HL95_SYNRA</name>
<comment type="caution">
    <text evidence="1">The sequence shown here is derived from an EMBL/GenBank/DDBJ whole genome shotgun (WGS) entry which is preliminary data.</text>
</comment>
<dbReference type="Proteomes" id="UP000242180">
    <property type="component" value="Unassembled WGS sequence"/>
</dbReference>
<dbReference type="OrthoDB" id="20273at2759"/>
<dbReference type="AlphaFoldDB" id="A0A1X2HL95"/>
<organism evidence="1 2">
    <name type="scientific">Syncephalastrum racemosum</name>
    <name type="common">Filamentous fungus</name>
    <dbReference type="NCBI Taxonomy" id="13706"/>
    <lineage>
        <taxon>Eukaryota</taxon>
        <taxon>Fungi</taxon>
        <taxon>Fungi incertae sedis</taxon>
        <taxon>Mucoromycota</taxon>
        <taxon>Mucoromycotina</taxon>
        <taxon>Mucoromycetes</taxon>
        <taxon>Mucorales</taxon>
        <taxon>Syncephalastraceae</taxon>
        <taxon>Syncephalastrum</taxon>
    </lineage>
</organism>
<evidence type="ECO:0000313" key="2">
    <source>
        <dbReference type="Proteomes" id="UP000242180"/>
    </source>
</evidence>
<proteinExistence type="predicted"/>
<keyword evidence="2" id="KW-1185">Reference proteome</keyword>